<dbReference type="UniPathway" id="UPA00057">
    <property type="reaction ID" value="UER00098"/>
</dbReference>
<dbReference type="PATRIC" id="fig|70996.4.peg.2667"/>
<keyword evidence="3" id="KW-0808">Transferase</keyword>
<dbReference type="AlphaFoldDB" id="A0A0P6YEY3"/>
<evidence type="ECO:0000313" key="12">
    <source>
        <dbReference type="EMBL" id="KPL90741.1"/>
    </source>
</evidence>
<organism evidence="12 13">
    <name type="scientific">Herpetosiphon geysericola</name>
    <dbReference type="NCBI Taxonomy" id="70996"/>
    <lineage>
        <taxon>Bacteria</taxon>
        <taxon>Bacillati</taxon>
        <taxon>Chloroflexota</taxon>
        <taxon>Chloroflexia</taxon>
        <taxon>Herpetosiphonales</taxon>
        <taxon>Herpetosiphonaceae</taxon>
        <taxon>Herpetosiphon</taxon>
    </lineage>
</organism>
<dbReference type="EMBL" id="LGKP01000010">
    <property type="protein sequence ID" value="KPL90741.1"/>
    <property type="molecule type" value="Genomic_DNA"/>
</dbReference>
<dbReference type="SUPFAM" id="SSF55060">
    <property type="entry name" value="GHMP Kinase, C-terminal domain"/>
    <property type="match status" value="1"/>
</dbReference>
<comment type="pathway">
    <text evidence="9">Isoprenoid biosynthesis; isopentenyl diphosphate biosynthesis via mevalonate pathway; isopentenyl diphosphate from (R)-mevalonate: step 1/3.</text>
</comment>
<dbReference type="GO" id="GO:0005829">
    <property type="term" value="C:cytosol"/>
    <property type="evidence" value="ECO:0007669"/>
    <property type="project" value="TreeGrafter"/>
</dbReference>
<dbReference type="OrthoDB" id="9764892at2"/>
<dbReference type="InterPro" id="IPR006205">
    <property type="entry name" value="Mev_gal_kin"/>
</dbReference>
<evidence type="ECO:0000256" key="8">
    <source>
        <dbReference type="ARBA" id="ARBA00023098"/>
    </source>
</evidence>
<evidence type="ECO:0000256" key="1">
    <source>
        <dbReference type="ARBA" id="ARBA00022490"/>
    </source>
</evidence>
<dbReference type="GO" id="GO:0005524">
    <property type="term" value="F:ATP binding"/>
    <property type="evidence" value="ECO:0007669"/>
    <property type="project" value="UniProtKB-KW"/>
</dbReference>
<evidence type="ECO:0008006" key="14">
    <source>
        <dbReference type="Google" id="ProtNLM"/>
    </source>
</evidence>
<dbReference type="STRING" id="70996.SE18_05065"/>
<dbReference type="Gene3D" id="3.30.70.890">
    <property type="entry name" value="GHMP kinase, C-terminal domain"/>
    <property type="match status" value="1"/>
</dbReference>
<keyword evidence="1" id="KW-0963">Cytoplasm</keyword>
<dbReference type="GO" id="GO:0019287">
    <property type="term" value="P:isopentenyl diphosphate biosynthetic process, mevalonate pathway"/>
    <property type="evidence" value="ECO:0007669"/>
    <property type="project" value="UniProtKB-UniPathway"/>
</dbReference>
<dbReference type="Pfam" id="PF08544">
    <property type="entry name" value="GHMP_kinases_C"/>
    <property type="match status" value="1"/>
</dbReference>
<dbReference type="RefSeq" id="WP_054533337.1">
    <property type="nucleotide sequence ID" value="NZ_LGKP01000010.1"/>
</dbReference>
<dbReference type="InterPro" id="IPR006204">
    <property type="entry name" value="GHMP_kinase_N_dom"/>
</dbReference>
<keyword evidence="6" id="KW-0067">ATP-binding</keyword>
<dbReference type="InterPro" id="IPR014721">
    <property type="entry name" value="Ribsml_uS5_D2-typ_fold_subgr"/>
</dbReference>
<reference evidence="12 13" key="1">
    <citation type="submission" date="2015-07" db="EMBL/GenBank/DDBJ databases">
        <title>Whole genome sequence of Herpetosiphon geysericola DSM 7119.</title>
        <authorList>
            <person name="Hemp J."/>
            <person name="Ward L.M."/>
            <person name="Pace L.A."/>
            <person name="Fischer W.W."/>
        </authorList>
    </citation>
    <scope>NUCLEOTIDE SEQUENCE [LARGE SCALE GENOMIC DNA]</scope>
    <source>
        <strain evidence="12 13">DSM 7119</strain>
    </source>
</reference>
<dbReference type="PRINTS" id="PR00959">
    <property type="entry name" value="MEVGALKINASE"/>
</dbReference>
<evidence type="ECO:0000259" key="11">
    <source>
        <dbReference type="Pfam" id="PF08544"/>
    </source>
</evidence>
<evidence type="ECO:0000256" key="5">
    <source>
        <dbReference type="ARBA" id="ARBA00022777"/>
    </source>
</evidence>
<dbReference type="InterPro" id="IPR036554">
    <property type="entry name" value="GHMP_kinase_C_sf"/>
</dbReference>
<dbReference type="PANTHER" id="PTHR43290">
    <property type="entry name" value="MEVALONATE KINASE"/>
    <property type="match status" value="1"/>
</dbReference>
<dbReference type="InterPro" id="IPR020568">
    <property type="entry name" value="Ribosomal_Su5_D2-typ_SF"/>
</dbReference>
<keyword evidence="4" id="KW-0547">Nucleotide-binding</keyword>
<name>A0A0P6YEY3_9CHLR</name>
<dbReference type="Pfam" id="PF00288">
    <property type="entry name" value="GHMP_kinases_N"/>
    <property type="match status" value="1"/>
</dbReference>
<keyword evidence="7" id="KW-0460">Magnesium</keyword>
<evidence type="ECO:0000256" key="2">
    <source>
        <dbReference type="ARBA" id="ARBA00022516"/>
    </source>
</evidence>
<dbReference type="NCBIfam" id="TIGR00549">
    <property type="entry name" value="mevalon_kin"/>
    <property type="match status" value="1"/>
</dbReference>
<protein>
    <recommendedName>
        <fullName evidence="14">Mevalonate kinase</fullName>
    </recommendedName>
</protein>
<evidence type="ECO:0000256" key="6">
    <source>
        <dbReference type="ARBA" id="ARBA00022840"/>
    </source>
</evidence>
<evidence type="ECO:0000313" key="13">
    <source>
        <dbReference type="Proteomes" id="UP000050277"/>
    </source>
</evidence>
<evidence type="ECO:0000256" key="3">
    <source>
        <dbReference type="ARBA" id="ARBA00022679"/>
    </source>
</evidence>
<feature type="domain" description="GHMP kinase C-terminal" evidence="11">
    <location>
        <begin position="220"/>
        <end position="297"/>
    </location>
</feature>
<sequence length="313" mass="32682">MNSAPGKLILAGEHAVVYAQPALAIPIAALRASVVAEPAPSGAGMTVHAPDLGLVWRLRATAPLSDLAQRTLDYLQLPEPDLRLTISSSIPIASGMGSGAAVGAALVRALAEQAGQQLAAHVISDLVYQSEKAFHGTPSGIDNTVVAYEQPILFQRQAHGEPLIAPLAVGKQWHFVVADSGIASETKAVVGDLRQRWLADQEPYNVQFAAIGSLVRQIQAALASNAGPAFGQLLSQNHQLLQTLGVSCSKLDQLVQAALEAGAWGAKMSGAGWGGIMLALVSAERASHVQQQLRAAGAVQTWQTSLLPTDSKR</sequence>
<keyword evidence="8" id="KW-0443">Lipid metabolism</keyword>
<dbReference type="Proteomes" id="UP000050277">
    <property type="component" value="Unassembled WGS sequence"/>
</dbReference>
<keyword evidence="2" id="KW-0444">Lipid biosynthesis</keyword>
<evidence type="ECO:0000256" key="4">
    <source>
        <dbReference type="ARBA" id="ARBA00022741"/>
    </source>
</evidence>
<dbReference type="Gene3D" id="3.30.230.10">
    <property type="match status" value="1"/>
</dbReference>
<gene>
    <name evidence="12" type="ORF">SE18_05065</name>
</gene>
<evidence type="ECO:0000259" key="10">
    <source>
        <dbReference type="Pfam" id="PF00288"/>
    </source>
</evidence>
<comment type="caution">
    <text evidence="12">The sequence shown here is derived from an EMBL/GenBank/DDBJ whole genome shotgun (WGS) entry which is preliminary data.</text>
</comment>
<evidence type="ECO:0000256" key="7">
    <source>
        <dbReference type="ARBA" id="ARBA00022842"/>
    </source>
</evidence>
<proteinExistence type="predicted"/>
<dbReference type="InterPro" id="IPR013750">
    <property type="entry name" value="GHMP_kinase_C_dom"/>
</dbReference>
<dbReference type="SUPFAM" id="SSF54211">
    <property type="entry name" value="Ribosomal protein S5 domain 2-like"/>
    <property type="match status" value="1"/>
</dbReference>
<feature type="domain" description="GHMP kinase N-terminal" evidence="10">
    <location>
        <begin position="69"/>
        <end position="148"/>
    </location>
</feature>
<dbReference type="PANTHER" id="PTHR43290:SF2">
    <property type="entry name" value="MEVALONATE KINASE"/>
    <property type="match status" value="1"/>
</dbReference>
<dbReference type="GO" id="GO:0004496">
    <property type="term" value="F:mevalonate kinase activity"/>
    <property type="evidence" value="ECO:0007669"/>
    <property type="project" value="InterPro"/>
</dbReference>
<keyword evidence="13" id="KW-1185">Reference proteome</keyword>
<evidence type="ECO:0000256" key="9">
    <source>
        <dbReference type="ARBA" id="ARBA00029438"/>
    </source>
</evidence>
<accession>A0A0P6YEY3</accession>
<keyword evidence="5" id="KW-0418">Kinase</keyword>